<organism evidence="1 2">
    <name type="scientific">Methylobacterium durans</name>
    <dbReference type="NCBI Taxonomy" id="2202825"/>
    <lineage>
        <taxon>Bacteria</taxon>
        <taxon>Pseudomonadati</taxon>
        <taxon>Pseudomonadota</taxon>
        <taxon>Alphaproteobacteria</taxon>
        <taxon>Hyphomicrobiales</taxon>
        <taxon>Methylobacteriaceae</taxon>
        <taxon>Methylobacterium</taxon>
    </lineage>
</organism>
<dbReference type="Proteomes" id="UP000245926">
    <property type="component" value="Chromosome"/>
</dbReference>
<evidence type="ECO:0000313" key="2">
    <source>
        <dbReference type="Proteomes" id="UP000245926"/>
    </source>
</evidence>
<dbReference type="KEGG" id="mets:DK389_05465"/>
<protein>
    <submittedName>
        <fullName evidence="1">Uncharacterized protein</fullName>
    </submittedName>
</protein>
<proteinExistence type="predicted"/>
<evidence type="ECO:0000313" key="1">
    <source>
        <dbReference type="EMBL" id="AWN40089.1"/>
    </source>
</evidence>
<reference evidence="2" key="1">
    <citation type="submission" date="2018-05" db="EMBL/GenBank/DDBJ databases">
        <title>Complete Genome Sequence of Methylobacterium sp. 17SD2-17.</title>
        <authorList>
            <person name="Srinivasan S."/>
        </authorList>
    </citation>
    <scope>NUCLEOTIDE SEQUENCE [LARGE SCALE GENOMIC DNA]</scope>
    <source>
        <strain evidence="2">17SD2-17</strain>
    </source>
</reference>
<name>A0A2U8W1Z4_9HYPH</name>
<sequence length="113" mass="12635">MSEHHVMKLASSADLGSLEEAFCKLVDHENEQVAVGINVETGEQTLLRLCDALAGDLTVMPRRTVQSVKSYVNCDRQLTYGSAFRDGARVMRDAINGWTERFDQAQNRYLGDI</sequence>
<gene>
    <name evidence="1" type="ORF">DK389_05465</name>
</gene>
<dbReference type="EMBL" id="CP029550">
    <property type="protein sequence ID" value="AWN40089.1"/>
    <property type="molecule type" value="Genomic_DNA"/>
</dbReference>
<dbReference type="AlphaFoldDB" id="A0A2U8W1Z4"/>
<dbReference type="OrthoDB" id="7998694at2"/>
<dbReference type="RefSeq" id="WP_109887938.1">
    <property type="nucleotide sequence ID" value="NZ_CP029550.1"/>
</dbReference>
<keyword evidence="2" id="KW-1185">Reference proteome</keyword>
<accession>A0A2U8W1Z4</accession>